<sequence>MSVAAILLPVFVQVGLTFAVLLRLGYVRAAAIRAGAVERDRVVIDETGWPATVRQAGNCFRNQFELPVLFYAVMILALATRQADGLFVLLAWLFVLSRIVHALVHVTTNEIRLRFPAFMVGVLVLLVMWVQFALGILLSPVMT</sequence>
<comment type="subcellular location">
    <subcellularLocation>
        <location evidence="1">Membrane</location>
    </subcellularLocation>
</comment>
<evidence type="ECO:0000313" key="7">
    <source>
        <dbReference type="Proteomes" id="UP000248887"/>
    </source>
</evidence>
<evidence type="ECO:0000256" key="5">
    <source>
        <dbReference type="SAM" id="Phobius"/>
    </source>
</evidence>
<dbReference type="SUPFAM" id="SSF161084">
    <property type="entry name" value="MAPEG domain-like"/>
    <property type="match status" value="1"/>
</dbReference>
<gene>
    <name evidence="6" type="ORF">DI549_19550</name>
</gene>
<comment type="caution">
    <text evidence="6">The sequence shown here is derived from an EMBL/GenBank/DDBJ whole genome shotgun (WGS) entry which is preliminary data.</text>
</comment>
<evidence type="ECO:0000256" key="4">
    <source>
        <dbReference type="ARBA" id="ARBA00023136"/>
    </source>
</evidence>
<accession>A0A2W5QR20</accession>
<evidence type="ECO:0000256" key="2">
    <source>
        <dbReference type="ARBA" id="ARBA00022692"/>
    </source>
</evidence>
<evidence type="ECO:0000313" key="6">
    <source>
        <dbReference type="EMBL" id="PZQ79652.1"/>
    </source>
</evidence>
<dbReference type="Pfam" id="PF01124">
    <property type="entry name" value="MAPEG"/>
    <property type="match status" value="1"/>
</dbReference>
<keyword evidence="4 5" id="KW-0472">Membrane</keyword>
<feature type="transmembrane region" description="Helical" evidence="5">
    <location>
        <begin position="118"/>
        <end position="138"/>
    </location>
</feature>
<evidence type="ECO:0000256" key="3">
    <source>
        <dbReference type="ARBA" id="ARBA00022989"/>
    </source>
</evidence>
<feature type="transmembrane region" description="Helical" evidence="5">
    <location>
        <begin position="86"/>
        <end position="106"/>
    </location>
</feature>
<dbReference type="EMBL" id="QFQD01000081">
    <property type="protein sequence ID" value="PZQ79652.1"/>
    <property type="molecule type" value="Genomic_DNA"/>
</dbReference>
<dbReference type="AlphaFoldDB" id="A0A2W5QR20"/>
<dbReference type="GO" id="GO:0016020">
    <property type="term" value="C:membrane"/>
    <property type="evidence" value="ECO:0007669"/>
    <property type="project" value="UniProtKB-SubCell"/>
</dbReference>
<name>A0A2W5QR20_ANCNO</name>
<feature type="transmembrane region" description="Helical" evidence="5">
    <location>
        <begin position="6"/>
        <end position="26"/>
    </location>
</feature>
<dbReference type="InterPro" id="IPR001129">
    <property type="entry name" value="Membr-assoc_MAPEG"/>
</dbReference>
<dbReference type="Gene3D" id="1.20.120.550">
    <property type="entry name" value="Membrane associated eicosanoid/glutathione metabolism-like domain"/>
    <property type="match status" value="1"/>
</dbReference>
<evidence type="ECO:0000256" key="1">
    <source>
        <dbReference type="ARBA" id="ARBA00004370"/>
    </source>
</evidence>
<protein>
    <recommendedName>
        <fullName evidence="8">MAPEG family protein</fullName>
    </recommendedName>
</protein>
<proteinExistence type="predicted"/>
<dbReference type="InterPro" id="IPR023352">
    <property type="entry name" value="MAPEG-like_dom_sf"/>
</dbReference>
<organism evidence="6 7">
    <name type="scientific">Ancylobacter novellus</name>
    <name type="common">Thiobacillus novellus</name>
    <dbReference type="NCBI Taxonomy" id="921"/>
    <lineage>
        <taxon>Bacteria</taxon>
        <taxon>Pseudomonadati</taxon>
        <taxon>Pseudomonadota</taxon>
        <taxon>Alphaproteobacteria</taxon>
        <taxon>Hyphomicrobiales</taxon>
        <taxon>Xanthobacteraceae</taxon>
        <taxon>Ancylobacter</taxon>
    </lineage>
</organism>
<keyword evidence="2 5" id="KW-0812">Transmembrane</keyword>
<evidence type="ECO:0008006" key="8">
    <source>
        <dbReference type="Google" id="ProtNLM"/>
    </source>
</evidence>
<dbReference type="Proteomes" id="UP000248887">
    <property type="component" value="Unassembled WGS sequence"/>
</dbReference>
<keyword evidence="3 5" id="KW-1133">Transmembrane helix</keyword>
<reference evidence="6 7" key="1">
    <citation type="submission" date="2017-08" db="EMBL/GenBank/DDBJ databases">
        <title>Infants hospitalized years apart are colonized by the same room-sourced microbial strains.</title>
        <authorList>
            <person name="Brooks B."/>
            <person name="Olm M.R."/>
            <person name="Firek B.A."/>
            <person name="Baker R."/>
            <person name="Thomas B.C."/>
            <person name="Morowitz M.J."/>
            <person name="Banfield J.F."/>
        </authorList>
    </citation>
    <scope>NUCLEOTIDE SEQUENCE [LARGE SCALE GENOMIC DNA]</scope>
    <source>
        <strain evidence="6">S2_005_001_R2_27</strain>
    </source>
</reference>